<evidence type="ECO:0000313" key="4">
    <source>
        <dbReference type="Proteomes" id="UP001648503"/>
    </source>
</evidence>
<feature type="compositionally biased region" description="Polar residues" evidence="1">
    <location>
        <begin position="512"/>
        <end position="533"/>
    </location>
</feature>
<feature type="region of interest" description="Disordered" evidence="1">
    <location>
        <begin position="72"/>
        <end position="97"/>
    </location>
</feature>
<evidence type="ECO:0000259" key="2">
    <source>
        <dbReference type="Pfam" id="PF01702"/>
    </source>
</evidence>
<organism evidence="3 4">
    <name type="scientific">Batrachochytrium salamandrivorans</name>
    <dbReference type="NCBI Taxonomy" id="1357716"/>
    <lineage>
        <taxon>Eukaryota</taxon>
        <taxon>Fungi</taxon>
        <taxon>Fungi incertae sedis</taxon>
        <taxon>Chytridiomycota</taxon>
        <taxon>Chytridiomycota incertae sedis</taxon>
        <taxon>Chytridiomycetes</taxon>
        <taxon>Rhizophydiales</taxon>
        <taxon>Rhizophydiales incertae sedis</taxon>
        <taxon>Batrachochytrium</taxon>
    </lineage>
</organism>
<keyword evidence="4" id="KW-1185">Reference proteome</keyword>
<dbReference type="EMBL" id="JAFCIX010000493">
    <property type="protein sequence ID" value="KAH6588777.1"/>
    <property type="molecule type" value="Genomic_DNA"/>
</dbReference>
<name>A0ABQ8EYC4_9FUNG</name>
<dbReference type="InterPro" id="IPR050852">
    <property type="entry name" value="Queuine_tRNA-ribosyltrfase"/>
</dbReference>
<dbReference type="PANTHER" id="PTHR46064:SF1">
    <property type="entry name" value="QUEUINE TRNA-RIBOSYLTRANSFERASE ACCESSORY SUBUNIT 2"/>
    <property type="match status" value="1"/>
</dbReference>
<feature type="region of interest" description="Disordered" evidence="1">
    <location>
        <begin position="479"/>
        <end position="537"/>
    </location>
</feature>
<dbReference type="InterPro" id="IPR036511">
    <property type="entry name" value="TGT-like_sf"/>
</dbReference>
<protein>
    <recommendedName>
        <fullName evidence="2">tRNA-guanine(15) transglycosylase-like domain-containing protein</fullName>
    </recommendedName>
</protein>
<evidence type="ECO:0000313" key="3">
    <source>
        <dbReference type="EMBL" id="KAH6588777.1"/>
    </source>
</evidence>
<dbReference type="Gene3D" id="3.20.20.105">
    <property type="entry name" value="Queuine tRNA-ribosyltransferase-like"/>
    <property type="match status" value="2"/>
</dbReference>
<proteinExistence type="predicted"/>
<feature type="domain" description="tRNA-guanine(15) transglycosylase-like" evidence="2">
    <location>
        <begin position="635"/>
        <end position="717"/>
    </location>
</feature>
<comment type="caution">
    <text evidence="3">The sequence shown here is derived from an EMBL/GenBank/DDBJ whole genome shotgun (WGS) entry which is preliminary data.</text>
</comment>
<dbReference type="Pfam" id="PF01702">
    <property type="entry name" value="TGT"/>
    <property type="match status" value="1"/>
</dbReference>
<accession>A0ABQ8EYC4</accession>
<feature type="region of interest" description="Disordered" evidence="1">
    <location>
        <begin position="242"/>
        <end position="264"/>
    </location>
</feature>
<reference evidence="3 4" key="1">
    <citation type="submission" date="2021-02" db="EMBL/GenBank/DDBJ databases">
        <title>Variation within the Batrachochytrium salamandrivorans European outbreak.</title>
        <authorList>
            <person name="Kelly M."/>
            <person name="Pasmans F."/>
            <person name="Shea T.P."/>
            <person name="Munoz J.F."/>
            <person name="Carranza S."/>
            <person name="Cuomo C.A."/>
            <person name="Martel A."/>
        </authorList>
    </citation>
    <scope>NUCLEOTIDE SEQUENCE [LARGE SCALE GENOMIC DNA]</scope>
    <source>
        <strain evidence="3 4">AMFP18/2</strain>
    </source>
</reference>
<feature type="compositionally biased region" description="Low complexity" evidence="1">
    <location>
        <begin position="79"/>
        <end position="97"/>
    </location>
</feature>
<gene>
    <name evidence="3" type="ORF">BASA50_010483</name>
</gene>
<dbReference type="InterPro" id="IPR002616">
    <property type="entry name" value="tRNA_ribo_trans-like"/>
</dbReference>
<sequence length="718" mass="76314">MQWERSKTADTASSSIRIDGIDGVSSSGVSSGGLLRARTGLLGRQSGLQLQTPCVLSYTRQACIPHIVDPASTLSAPVTNGTQGTNGTNGTNGTTHGTNSTTPVALLNVAMEHFADLLDIQGKRHNSSNNDHISTLEHAPSAATAITTTNSNAPPHIHLGAMPPAYLMVATPHDLTRLATPNSRWISSSKTTIGIMCNGNIELKMSPQRYVDLINIVQPDMVVCLADPGQALYHTMISDSGPARKRRMHDRHSLEKDSTTTMDPQGAVVDASVESKKEDLKMNQLRKRSDRNLSYLSSVIQILAEDVVGPKAAAVSSSTSPPSEGAVLVAATEPQVSTMTIKQTEYTAANGQRKPRLLAHLCGENSLDERSYFSTQVAKHFESANAHVVGGVAISLPAPDVADLFSHSTTAYLTASLLPIPQHVPVIALGISRLTDLVAAVAAGVDVIDNQWVYDLTNQGKALIMSFRSRIVLESHGLPRPCSDNATTNMDLTSPHPVHSSKRDLSAVDGHSTAQSHHQPSHASTTPSSQTFNRHGDARGLHSTVEHSHANAVVLHLMPSTPMKSHGPRPQAQGHGAVAGSVAEAVAESAAGTAVAEAGSAAVVEATPPTTVVMDPTGLQSTPTTTTTTLLPTSPAAVVEISQWVSDSRPLSPQCGCWTCKRPHSRAYLHHLLCVNDMLAMVLLMHHNTYQLDMFVTQMRDSIADGTFYSLAEVFLRG</sequence>
<dbReference type="PANTHER" id="PTHR46064">
    <property type="entry name" value="QUEUINE TRNA-RIBOSYLTRANSFERASE ACCESSORY SUBUNIT 2"/>
    <property type="match status" value="1"/>
</dbReference>
<dbReference type="Proteomes" id="UP001648503">
    <property type="component" value="Unassembled WGS sequence"/>
</dbReference>
<dbReference type="SUPFAM" id="SSF51713">
    <property type="entry name" value="tRNA-guanine transglycosylase"/>
    <property type="match status" value="1"/>
</dbReference>
<evidence type="ECO:0000256" key="1">
    <source>
        <dbReference type="SAM" id="MobiDB-lite"/>
    </source>
</evidence>
<dbReference type="NCBIfam" id="TIGR00449">
    <property type="entry name" value="tgt_general"/>
    <property type="match status" value="1"/>
</dbReference>